<dbReference type="Gene3D" id="3.90.110.10">
    <property type="entry name" value="Lactate dehydrogenase/glycoside hydrolase, family 4, C-terminal"/>
    <property type="match status" value="1"/>
</dbReference>
<dbReference type="HAMAP" id="MF_00487">
    <property type="entry name" value="Malate_dehydrog_3"/>
    <property type="match status" value="1"/>
</dbReference>
<comment type="caution">
    <text evidence="10">The sequence shown here is derived from an EMBL/GenBank/DDBJ whole genome shotgun (WGS) entry which is preliminary data.</text>
</comment>
<evidence type="ECO:0000259" key="8">
    <source>
        <dbReference type="Pfam" id="PF00056"/>
    </source>
</evidence>
<evidence type="ECO:0000256" key="6">
    <source>
        <dbReference type="PIRSR" id="PIRSR000102-2"/>
    </source>
</evidence>
<evidence type="ECO:0000313" key="10">
    <source>
        <dbReference type="EMBL" id="MBB6144174.1"/>
    </source>
</evidence>
<gene>
    <name evidence="4" type="primary">mdh</name>
    <name evidence="10" type="ORF">HNQ77_002126</name>
</gene>
<evidence type="ECO:0000256" key="5">
    <source>
        <dbReference type="PIRSR" id="PIRSR000102-1"/>
    </source>
</evidence>
<feature type="binding site" evidence="4 6">
    <location>
        <position position="151"/>
    </location>
    <ligand>
        <name>substrate</name>
    </ligand>
</feature>
<dbReference type="RefSeq" id="WP_050059160.1">
    <property type="nucleotide sequence ID" value="NZ_JACHEK010000004.1"/>
</dbReference>
<keyword evidence="11" id="KW-1185">Reference proteome</keyword>
<keyword evidence="2 4" id="KW-0560">Oxidoreductase</keyword>
<reference evidence="10 11" key="1">
    <citation type="submission" date="2020-08" db="EMBL/GenBank/DDBJ databases">
        <title>Genomic Encyclopedia of Type Strains, Phase IV (KMG-IV): sequencing the most valuable type-strain genomes for metagenomic binning, comparative biology and taxonomic classification.</title>
        <authorList>
            <person name="Goeker M."/>
        </authorList>
    </citation>
    <scope>NUCLEOTIDE SEQUENCE [LARGE SCALE GENOMIC DNA]</scope>
    <source>
        <strain evidence="10 11">DSM 103733</strain>
    </source>
</reference>
<feature type="domain" description="Lactate/malate dehydrogenase N-terminal" evidence="8">
    <location>
        <begin position="4"/>
        <end position="142"/>
    </location>
</feature>
<accession>A0A841K1R3</accession>
<dbReference type="NCBIfam" id="NF004863">
    <property type="entry name" value="PRK06223.1"/>
    <property type="match status" value="1"/>
</dbReference>
<feature type="active site" description="Proton acceptor" evidence="4 5">
    <location>
        <position position="175"/>
    </location>
</feature>
<protein>
    <recommendedName>
        <fullName evidence="4">Malate dehydrogenase</fullName>
        <ecNumber evidence="4">1.1.1.37</ecNumber>
    </recommendedName>
</protein>
<dbReference type="GO" id="GO:0006099">
    <property type="term" value="P:tricarboxylic acid cycle"/>
    <property type="evidence" value="ECO:0007669"/>
    <property type="project" value="UniProtKB-UniRule"/>
</dbReference>
<comment type="function">
    <text evidence="4">Catalyzes the reversible oxidation of malate to oxaloacetate.</text>
</comment>
<dbReference type="SUPFAM" id="SSF56327">
    <property type="entry name" value="LDH C-terminal domain-like"/>
    <property type="match status" value="1"/>
</dbReference>
<feature type="domain" description="Lactate/malate dehydrogenase C-terminal" evidence="9">
    <location>
        <begin position="147"/>
        <end position="301"/>
    </location>
</feature>
<dbReference type="PANTHER" id="PTHR43128">
    <property type="entry name" value="L-2-HYDROXYCARBOXYLATE DEHYDROGENASE (NAD(P)(+))"/>
    <property type="match status" value="1"/>
</dbReference>
<name>A0A841K1R3_9BACT</name>
<feature type="binding site" evidence="4 7">
    <location>
        <position position="33"/>
    </location>
    <ligand>
        <name>NAD(+)</name>
        <dbReference type="ChEBI" id="CHEBI:57540"/>
    </ligand>
</feature>
<dbReference type="GO" id="GO:0006089">
    <property type="term" value="P:lactate metabolic process"/>
    <property type="evidence" value="ECO:0007669"/>
    <property type="project" value="TreeGrafter"/>
</dbReference>
<feature type="binding site" evidence="4 7">
    <location>
        <begin position="9"/>
        <end position="14"/>
    </location>
    <ligand>
        <name>NAD(+)</name>
        <dbReference type="ChEBI" id="CHEBI:57540"/>
    </ligand>
</feature>
<evidence type="ECO:0000256" key="7">
    <source>
        <dbReference type="PIRSR" id="PIRSR000102-3"/>
    </source>
</evidence>
<keyword evidence="3 4" id="KW-0520">NAD</keyword>
<dbReference type="InterPro" id="IPR015955">
    <property type="entry name" value="Lactate_DH/Glyco_Ohase_4_C"/>
</dbReference>
<dbReference type="OrthoDB" id="9802969at2"/>
<dbReference type="PIRSF" id="PIRSF000102">
    <property type="entry name" value="Lac_mal_DH"/>
    <property type="match status" value="1"/>
</dbReference>
<dbReference type="SUPFAM" id="SSF51735">
    <property type="entry name" value="NAD(P)-binding Rossmann-fold domains"/>
    <property type="match status" value="1"/>
</dbReference>
<evidence type="ECO:0000256" key="2">
    <source>
        <dbReference type="ARBA" id="ARBA00023002"/>
    </source>
</evidence>
<dbReference type="InterPro" id="IPR001557">
    <property type="entry name" value="L-lactate/malate_DH"/>
</dbReference>
<feature type="binding site" evidence="4 6">
    <location>
        <position position="82"/>
    </location>
    <ligand>
        <name>substrate</name>
    </ligand>
</feature>
<feature type="binding site" evidence="4 6">
    <location>
        <position position="88"/>
    </location>
    <ligand>
        <name>substrate</name>
    </ligand>
</feature>
<dbReference type="CDD" id="cd01339">
    <property type="entry name" value="LDH-like_MDH"/>
    <property type="match status" value="1"/>
</dbReference>
<dbReference type="GO" id="GO:0004459">
    <property type="term" value="F:L-lactate dehydrogenase (NAD+) activity"/>
    <property type="evidence" value="ECO:0007669"/>
    <property type="project" value="TreeGrafter"/>
</dbReference>
<feature type="binding site" evidence="4 7">
    <location>
        <position position="95"/>
    </location>
    <ligand>
        <name>NAD(+)</name>
        <dbReference type="ChEBI" id="CHEBI:57540"/>
    </ligand>
</feature>
<comment type="catalytic activity">
    <reaction evidence="4">
        <text>(S)-malate + NAD(+) = oxaloacetate + NADH + H(+)</text>
        <dbReference type="Rhea" id="RHEA:21432"/>
        <dbReference type="ChEBI" id="CHEBI:15378"/>
        <dbReference type="ChEBI" id="CHEBI:15589"/>
        <dbReference type="ChEBI" id="CHEBI:16452"/>
        <dbReference type="ChEBI" id="CHEBI:57540"/>
        <dbReference type="ChEBI" id="CHEBI:57945"/>
        <dbReference type="EC" id="1.1.1.37"/>
    </reaction>
</comment>
<evidence type="ECO:0000313" key="11">
    <source>
        <dbReference type="Proteomes" id="UP000538666"/>
    </source>
</evidence>
<dbReference type="InterPro" id="IPR001236">
    <property type="entry name" value="Lactate/malate_DH_N"/>
</dbReference>
<feature type="binding site" evidence="4 7">
    <location>
        <begin position="118"/>
        <end position="120"/>
    </location>
    <ligand>
        <name>NAD(+)</name>
        <dbReference type="ChEBI" id="CHEBI:57540"/>
    </ligand>
</feature>
<evidence type="ECO:0000256" key="1">
    <source>
        <dbReference type="ARBA" id="ARBA00022532"/>
    </source>
</evidence>
<dbReference type="PRINTS" id="PR00086">
    <property type="entry name" value="LLDHDRGNASE"/>
</dbReference>
<dbReference type="EC" id="1.1.1.37" evidence="4"/>
<dbReference type="InterPro" id="IPR011275">
    <property type="entry name" value="Malate_DH_type3"/>
</dbReference>
<dbReference type="Pfam" id="PF00056">
    <property type="entry name" value="Ldh_1_N"/>
    <property type="match status" value="1"/>
</dbReference>
<comment type="similarity">
    <text evidence="4">Belongs to the LDH/MDH superfamily. MDH type 3 family.</text>
</comment>
<dbReference type="Gene3D" id="3.40.50.720">
    <property type="entry name" value="NAD(P)-binding Rossmann-like Domain"/>
    <property type="match status" value="1"/>
</dbReference>
<dbReference type="FunFam" id="3.90.110.10:FF:000004">
    <property type="entry name" value="Malate dehydrogenase"/>
    <property type="match status" value="1"/>
</dbReference>
<dbReference type="InterPro" id="IPR022383">
    <property type="entry name" value="Lactate/malate_DH_C"/>
</dbReference>
<dbReference type="AlphaFoldDB" id="A0A841K1R3"/>
<feature type="binding site" evidence="4 6">
    <location>
        <position position="120"/>
    </location>
    <ligand>
        <name>substrate</name>
    </ligand>
</feature>
<dbReference type="PANTHER" id="PTHR43128:SF16">
    <property type="entry name" value="L-LACTATE DEHYDROGENASE"/>
    <property type="match status" value="1"/>
</dbReference>
<organism evidence="10 11">
    <name type="scientific">Silvibacterium bohemicum</name>
    <dbReference type="NCBI Taxonomy" id="1577686"/>
    <lineage>
        <taxon>Bacteria</taxon>
        <taxon>Pseudomonadati</taxon>
        <taxon>Acidobacteriota</taxon>
        <taxon>Terriglobia</taxon>
        <taxon>Terriglobales</taxon>
        <taxon>Acidobacteriaceae</taxon>
        <taxon>Silvibacterium</taxon>
    </lineage>
</organism>
<dbReference type="EMBL" id="JACHEK010000004">
    <property type="protein sequence ID" value="MBB6144174.1"/>
    <property type="molecule type" value="Genomic_DNA"/>
</dbReference>
<dbReference type="InterPro" id="IPR036291">
    <property type="entry name" value="NAD(P)-bd_dom_sf"/>
</dbReference>
<keyword evidence="1 4" id="KW-0816">Tricarboxylic acid cycle</keyword>
<dbReference type="Pfam" id="PF02866">
    <property type="entry name" value="Ldh_1_C"/>
    <property type="match status" value="1"/>
</dbReference>
<evidence type="ECO:0000256" key="4">
    <source>
        <dbReference type="HAMAP-Rule" id="MF_00487"/>
    </source>
</evidence>
<dbReference type="FunFam" id="3.40.50.720:FF:000018">
    <property type="entry name" value="Malate dehydrogenase"/>
    <property type="match status" value="1"/>
</dbReference>
<evidence type="ECO:0000259" key="9">
    <source>
        <dbReference type="Pfam" id="PF02866"/>
    </source>
</evidence>
<dbReference type="Proteomes" id="UP000538666">
    <property type="component" value="Unassembled WGS sequence"/>
</dbReference>
<dbReference type="NCBIfam" id="TIGR01763">
    <property type="entry name" value="MalateDH_bact"/>
    <property type="match status" value="1"/>
</dbReference>
<evidence type="ECO:0000256" key="3">
    <source>
        <dbReference type="ARBA" id="ARBA00023027"/>
    </source>
</evidence>
<sequence>MRKKVTIVGAGNVGATAAHWIASKELADVVLIDVVEGIPQGKGLDLLEAMPIEKRDAHIIGTNDYADTANSDVVVITAGIPRKPGMSRDDLLQTNYKIMSDVVGKVVANSPDSILVIVSNPLDAMAQAAYRQAKFNRERVIGMAGVLDSARFRTFIAEELKVSVENVTAFVLGGHGDTMVPLPRYSTVAGIPITELIEKSRLDAIVQRTRDGGAEIVKYLKTGSAYYAPSAAAVEMVEAILKDKKKILPCAAYLEGEYGISGYYIGVPCKLGARGLEQIIEIKLTPEEDAALKKSAEAVKELCAVIGV</sequence>
<proteinExistence type="inferred from homology"/>
<dbReference type="GO" id="GO:0030060">
    <property type="term" value="F:L-malate dehydrogenase (NAD+) activity"/>
    <property type="evidence" value="ECO:0007669"/>
    <property type="project" value="UniProtKB-UniRule"/>
</dbReference>